<dbReference type="Pfam" id="PF00328">
    <property type="entry name" value="His_Phos_2"/>
    <property type="match status" value="2"/>
</dbReference>
<protein>
    <submittedName>
        <fullName evidence="3">Lysophosphatidic acid phosphatase type 6-like</fullName>
    </submittedName>
</protein>
<evidence type="ECO:0000313" key="2">
    <source>
        <dbReference type="Proteomes" id="UP000695022"/>
    </source>
</evidence>
<dbReference type="Proteomes" id="UP000695022">
    <property type="component" value="Unplaced"/>
</dbReference>
<organism evidence="2 3">
    <name type="scientific">Priapulus caudatus</name>
    <name type="common">Priapulid worm</name>
    <dbReference type="NCBI Taxonomy" id="37621"/>
    <lineage>
        <taxon>Eukaryota</taxon>
        <taxon>Metazoa</taxon>
        <taxon>Ecdysozoa</taxon>
        <taxon>Scalidophora</taxon>
        <taxon>Priapulida</taxon>
        <taxon>Priapulimorpha</taxon>
        <taxon>Priapulimorphida</taxon>
        <taxon>Priapulidae</taxon>
        <taxon>Priapulus</taxon>
    </lineage>
</organism>
<dbReference type="RefSeq" id="XP_014662895.1">
    <property type="nucleotide sequence ID" value="XM_014807409.1"/>
</dbReference>
<dbReference type="Gene3D" id="3.40.50.1240">
    <property type="entry name" value="Phosphoglycerate mutase-like"/>
    <property type="match status" value="1"/>
</dbReference>
<gene>
    <name evidence="3" type="primary">LOC106805707</name>
</gene>
<dbReference type="CDD" id="cd07061">
    <property type="entry name" value="HP_HAP_like"/>
    <property type="match status" value="1"/>
</dbReference>
<dbReference type="InterPro" id="IPR000560">
    <property type="entry name" value="His_Pase_clade-2"/>
</dbReference>
<dbReference type="InterPro" id="IPR050645">
    <property type="entry name" value="Histidine_acid_phosphatase"/>
</dbReference>
<proteinExistence type="inferred from homology"/>
<dbReference type="PANTHER" id="PTHR11567:SF202">
    <property type="entry name" value="LYSOPHOSPHATIDIC ACID PHOSPHATASE TYPE 6"/>
    <property type="match status" value="1"/>
</dbReference>
<evidence type="ECO:0000313" key="3">
    <source>
        <dbReference type="RefSeq" id="XP_014662895.1"/>
    </source>
</evidence>
<name>A0ABM1DSH4_PRICU</name>
<dbReference type="SUPFAM" id="SSF53254">
    <property type="entry name" value="Phosphoglycerate mutase-like"/>
    <property type="match status" value="1"/>
</dbReference>
<dbReference type="PANTHER" id="PTHR11567">
    <property type="entry name" value="ACID PHOSPHATASE-RELATED"/>
    <property type="match status" value="1"/>
</dbReference>
<comment type="similarity">
    <text evidence="1">Belongs to the histidine acid phosphatase family.</text>
</comment>
<reference evidence="3" key="1">
    <citation type="submission" date="2025-08" db="UniProtKB">
        <authorList>
            <consortium name="RefSeq"/>
        </authorList>
    </citation>
    <scope>IDENTIFICATION</scope>
</reference>
<dbReference type="GeneID" id="106805707"/>
<dbReference type="InterPro" id="IPR029033">
    <property type="entry name" value="His_PPase_superfam"/>
</dbReference>
<accession>A0ABM1DSH4</accession>
<keyword evidence="2" id="KW-1185">Reference proteome</keyword>
<evidence type="ECO:0000256" key="1">
    <source>
        <dbReference type="ARBA" id="ARBA00005375"/>
    </source>
</evidence>
<sequence length="466" mass="51498">MWRSAGAGVAGVSIISAGLCAFNSLRHSNSDTSVTSASSSWSLRGDCGNRFGSWATVKAAPSASTQAATSTEGLRLHNVQLFARHGARTPLAISPPFTEYVWNKEELDDLPKTMIPVLLVSTEGGPRPKSRHEEFFKTEQFKGGAYIGQLTKLGQSQGYTLGQKLRKRYVEEVPFLSPTYEPGEIYARSSNLNRTAYSLRCVLAGLLDYPRREITDMVEIEISPSKEENLYPNTNFCPALNAMQTVGTAPMLADMCIPGHRKDRETVAKLIGIPADLLSFIKYRDLISCAESHGMEIPPDLKCWSEKITRYASQMLTFVCGGMPDQGDLVLQMGVGPLLTMVAKNVFKSLSHQRTYKMQLYSCHDTTIHGLLIALGIPEDGWPPYCADLAIETYARQDKAAFVQVKYLGEVQKLPTCKDSLCTISEFKETVSRYYVTAEKWDKLCGSNPESRSQAAQQPYVRPTGV</sequence>